<dbReference type="Proteomes" id="UP000730482">
    <property type="component" value="Unassembled WGS sequence"/>
</dbReference>
<comment type="caution">
    <text evidence="2">The sequence shown here is derived from an EMBL/GenBank/DDBJ whole genome shotgun (WGS) entry which is preliminary data.</text>
</comment>
<dbReference type="RefSeq" id="WP_212016468.1">
    <property type="nucleotide sequence ID" value="NZ_JAAFYZ010000148.1"/>
</dbReference>
<feature type="transmembrane region" description="Helical" evidence="1">
    <location>
        <begin position="42"/>
        <end position="62"/>
    </location>
</feature>
<evidence type="ECO:0008006" key="4">
    <source>
        <dbReference type="Google" id="ProtNLM"/>
    </source>
</evidence>
<feature type="transmembrane region" description="Helical" evidence="1">
    <location>
        <begin position="119"/>
        <end position="144"/>
    </location>
</feature>
<proteinExistence type="predicted"/>
<feature type="transmembrane region" description="Helical" evidence="1">
    <location>
        <begin position="232"/>
        <end position="252"/>
    </location>
</feature>
<feature type="transmembrane region" description="Helical" evidence="1">
    <location>
        <begin position="181"/>
        <end position="203"/>
    </location>
</feature>
<name>A0ABS5L060_9ACTN</name>
<sequence length="261" mass="27986">MTTAATTAATTTPIDRALIPIPFGRLVRTELRKLTDTRAGRWLLLTLVAATPIVALVMVFTMSTKDLNYAKFVDYTSTPEKLLLPILGILTMTSEWSQRTGLVTFVLEPKRGRVLLAKGVAALGLGIGVSILMLLVSVVGNVLGQSVRNGDGSWNFAGQVSGEVTLVLLSWLLLGIALGMALLITAAAILVAFVVPNMFSAFFGSGSKNTTAWFDLNQAQSPLYSHDITGKGWIQLLAASALWIGIPMLLGAMRVRRTEVK</sequence>
<gene>
    <name evidence="2" type="ORF">KGQ19_32725</name>
</gene>
<evidence type="ECO:0000313" key="2">
    <source>
        <dbReference type="EMBL" id="MBS2551644.1"/>
    </source>
</evidence>
<keyword evidence="1" id="KW-0812">Transmembrane</keyword>
<organism evidence="2 3">
    <name type="scientific">Catenulispora pinistramenti</name>
    <dbReference type="NCBI Taxonomy" id="2705254"/>
    <lineage>
        <taxon>Bacteria</taxon>
        <taxon>Bacillati</taxon>
        <taxon>Actinomycetota</taxon>
        <taxon>Actinomycetes</taxon>
        <taxon>Catenulisporales</taxon>
        <taxon>Catenulisporaceae</taxon>
        <taxon>Catenulispora</taxon>
    </lineage>
</organism>
<reference evidence="2 3" key="1">
    <citation type="submission" date="2020-02" db="EMBL/GenBank/DDBJ databases">
        <title>Acidophilic actinobacteria isolated from forest soil.</title>
        <authorList>
            <person name="Golinska P."/>
        </authorList>
    </citation>
    <scope>NUCLEOTIDE SEQUENCE [LARGE SCALE GENOMIC DNA]</scope>
    <source>
        <strain evidence="2 3">NL8</strain>
    </source>
</reference>
<evidence type="ECO:0000256" key="1">
    <source>
        <dbReference type="SAM" id="Phobius"/>
    </source>
</evidence>
<dbReference type="EMBL" id="JAAFYZ010000148">
    <property type="protein sequence ID" value="MBS2551644.1"/>
    <property type="molecule type" value="Genomic_DNA"/>
</dbReference>
<protein>
    <recommendedName>
        <fullName evidence="4">ABC transporter permease</fullName>
    </recommendedName>
</protein>
<keyword evidence="1" id="KW-1133">Transmembrane helix</keyword>
<accession>A0ABS5L060</accession>
<evidence type="ECO:0000313" key="3">
    <source>
        <dbReference type="Proteomes" id="UP000730482"/>
    </source>
</evidence>
<keyword evidence="1" id="KW-0472">Membrane</keyword>
<keyword evidence="3" id="KW-1185">Reference proteome</keyword>